<dbReference type="PANTHER" id="PTHR42887:SF1">
    <property type="entry name" value="BLR3961 PROTEIN"/>
    <property type="match status" value="1"/>
</dbReference>
<dbReference type="Gene3D" id="3.50.50.60">
    <property type="entry name" value="FAD/NAD(P)-binding domain"/>
    <property type="match status" value="1"/>
</dbReference>
<dbReference type="NCBIfam" id="TIGR03862">
    <property type="entry name" value="flavo_PP4765"/>
    <property type="match status" value="1"/>
</dbReference>
<evidence type="ECO:0000313" key="7">
    <source>
        <dbReference type="Proteomes" id="UP000193570"/>
    </source>
</evidence>
<evidence type="ECO:0000256" key="1">
    <source>
        <dbReference type="ARBA" id="ARBA00001974"/>
    </source>
</evidence>
<keyword evidence="7" id="KW-1185">Reference proteome</keyword>
<protein>
    <submittedName>
        <fullName evidence="6">Putative thiazole biosynthetic enzyme</fullName>
        <ecNumber evidence="6">5.3.1.29</ecNumber>
    </submittedName>
</protein>
<keyword evidence="6" id="KW-0413">Isomerase</keyword>
<dbReference type="Proteomes" id="UP000193570">
    <property type="component" value="Unassembled WGS sequence"/>
</dbReference>
<dbReference type="InterPro" id="IPR057661">
    <property type="entry name" value="RsdA/BaiN/AoA(So)_Rossmann"/>
</dbReference>
<organism evidence="6 7">
    <name type="scientific">Roseivivax jejudonensis</name>
    <dbReference type="NCBI Taxonomy" id="1529041"/>
    <lineage>
        <taxon>Bacteria</taxon>
        <taxon>Pseudomonadati</taxon>
        <taxon>Pseudomonadota</taxon>
        <taxon>Alphaproteobacteria</taxon>
        <taxon>Rhodobacterales</taxon>
        <taxon>Roseobacteraceae</taxon>
        <taxon>Roseivivax</taxon>
    </lineage>
</organism>
<feature type="domain" description="RsdA/BaiN/AoA(So)-like insert" evidence="5">
    <location>
        <begin position="194"/>
        <end position="336"/>
    </location>
</feature>
<sequence length="393" mass="40487">MAATECDALVIGGGPAGLMAADTLLSAGRRVILAEQRPSLARKFLMAGKSGLNLTKDEDTETCLAAYGEAAGTLAPMIRAFPPAAVTRWAEELGQPLFTGTTGRVFPTAMKASPLLRAWLARLAGLGLDARTRWAWRGWAGADTLFDTPDGPVRLAPSVTVLALGGASWARLGSDGAWAGILEATGAPVVPFAPANAGLRVDWSAHMAAHFGAPLKNVALGAGGRTTRGEIVIARTGLEGGALYPLSPELRENAALAIDLAPDVAPETLAARIAARPSRESASNRLRKAARLSPAARALVLECARPLPRDPQSVARLLKAVPVPHAGLAPLDEAISTAGGLAWPGLSPGLEIAARPGVFAAGEMLDWEAPTGGYLITACLATGLWAGRHAAET</sequence>
<dbReference type="InterPro" id="IPR023166">
    <property type="entry name" value="BaiN-like_dom_sf"/>
</dbReference>
<comment type="cofactor">
    <cofactor evidence="1">
        <name>FAD</name>
        <dbReference type="ChEBI" id="CHEBI:57692"/>
    </cofactor>
</comment>
<dbReference type="InterPro" id="IPR004792">
    <property type="entry name" value="BaiN-like"/>
</dbReference>
<reference evidence="6 7" key="1">
    <citation type="submission" date="2017-03" db="EMBL/GenBank/DDBJ databases">
        <authorList>
            <person name="Afonso C.L."/>
            <person name="Miller P.J."/>
            <person name="Scott M.A."/>
            <person name="Spackman E."/>
            <person name="Goraichik I."/>
            <person name="Dimitrov K.M."/>
            <person name="Suarez D.L."/>
            <person name="Swayne D.E."/>
        </authorList>
    </citation>
    <scope>NUCLEOTIDE SEQUENCE [LARGE SCALE GENOMIC DNA]</scope>
    <source>
        <strain evidence="6 7">CECT 8625</strain>
    </source>
</reference>
<gene>
    <name evidence="6" type="ORF">ROJ8625_02976</name>
</gene>
<keyword evidence="3" id="KW-0274">FAD</keyword>
<keyword evidence="2" id="KW-0285">Flavoprotein</keyword>
<dbReference type="NCBIfam" id="TIGR00275">
    <property type="entry name" value="aminoacetone oxidase family FAD-binding enzyme"/>
    <property type="match status" value="1"/>
</dbReference>
<dbReference type="InterPro" id="IPR022460">
    <property type="entry name" value="Flavoprotein_PP4765"/>
</dbReference>
<evidence type="ECO:0000259" key="5">
    <source>
        <dbReference type="Pfam" id="PF22780"/>
    </source>
</evidence>
<dbReference type="InterPro" id="IPR055178">
    <property type="entry name" value="RsdA/BaiN/AoA(So)-like_dom"/>
</dbReference>
<dbReference type="RefSeq" id="WP_268794702.1">
    <property type="nucleotide sequence ID" value="NZ_FWFK01000005.1"/>
</dbReference>
<evidence type="ECO:0000256" key="3">
    <source>
        <dbReference type="ARBA" id="ARBA00022827"/>
    </source>
</evidence>
<dbReference type="PANTHER" id="PTHR42887">
    <property type="entry name" value="OS12G0638800 PROTEIN"/>
    <property type="match status" value="1"/>
</dbReference>
<name>A0A1X6ZQS0_9RHOB</name>
<evidence type="ECO:0000259" key="4">
    <source>
        <dbReference type="Pfam" id="PF03486"/>
    </source>
</evidence>
<dbReference type="EC" id="5.3.1.29" evidence="6"/>
<dbReference type="Gene3D" id="1.10.8.260">
    <property type="entry name" value="HI0933 insert domain-like"/>
    <property type="match status" value="1"/>
</dbReference>
<dbReference type="SUPFAM" id="SSF51905">
    <property type="entry name" value="FAD/NAD(P)-binding domain"/>
    <property type="match status" value="1"/>
</dbReference>
<dbReference type="SUPFAM" id="SSF160996">
    <property type="entry name" value="HI0933 insert domain-like"/>
    <property type="match status" value="1"/>
</dbReference>
<proteinExistence type="predicted"/>
<dbReference type="Gene3D" id="2.40.30.10">
    <property type="entry name" value="Translation factors"/>
    <property type="match status" value="1"/>
</dbReference>
<evidence type="ECO:0000256" key="2">
    <source>
        <dbReference type="ARBA" id="ARBA00022630"/>
    </source>
</evidence>
<dbReference type="InterPro" id="IPR036188">
    <property type="entry name" value="FAD/NAD-bd_sf"/>
</dbReference>
<accession>A0A1X6ZQS0</accession>
<dbReference type="AlphaFoldDB" id="A0A1X6ZQS0"/>
<dbReference type="GO" id="GO:0043917">
    <property type="term" value="F:ribose 1,5-bisphosphate isomerase activity"/>
    <property type="evidence" value="ECO:0007669"/>
    <property type="project" value="UniProtKB-EC"/>
</dbReference>
<dbReference type="EMBL" id="FWFK01000005">
    <property type="protein sequence ID" value="SLN58978.1"/>
    <property type="molecule type" value="Genomic_DNA"/>
</dbReference>
<dbReference type="Pfam" id="PF22780">
    <property type="entry name" value="HI0933_like_1st"/>
    <property type="match status" value="1"/>
</dbReference>
<dbReference type="Pfam" id="PF03486">
    <property type="entry name" value="HI0933_like"/>
    <property type="match status" value="1"/>
</dbReference>
<feature type="domain" description="RsdA/BaiN/AoA(So)-like Rossmann fold-like" evidence="4">
    <location>
        <begin position="7"/>
        <end position="388"/>
    </location>
</feature>
<evidence type="ECO:0000313" key="6">
    <source>
        <dbReference type="EMBL" id="SLN58978.1"/>
    </source>
</evidence>